<organism evidence="5 6">
    <name type="scientific">Marinobacter profundi</name>
    <dbReference type="NCBI Taxonomy" id="2666256"/>
    <lineage>
        <taxon>Bacteria</taxon>
        <taxon>Pseudomonadati</taxon>
        <taxon>Pseudomonadota</taxon>
        <taxon>Gammaproteobacteria</taxon>
        <taxon>Pseudomonadales</taxon>
        <taxon>Marinobacteraceae</taxon>
        <taxon>Marinobacter</taxon>
    </lineage>
</organism>
<dbReference type="AlphaFoldDB" id="A0A2G1UP31"/>
<evidence type="ECO:0000313" key="5">
    <source>
        <dbReference type="EMBL" id="PHQ16223.1"/>
    </source>
</evidence>
<proteinExistence type="predicted"/>
<dbReference type="Pfam" id="PF10531">
    <property type="entry name" value="SLBB"/>
    <property type="match status" value="1"/>
</dbReference>
<gene>
    <name evidence="5" type="ORF">CLH61_03810</name>
</gene>
<feature type="signal peptide" evidence="2">
    <location>
        <begin position="1"/>
        <end position="24"/>
    </location>
</feature>
<protein>
    <submittedName>
        <fullName evidence="5">Sugar ABC transporter substrate-binding protein</fullName>
    </submittedName>
</protein>
<dbReference type="InterPro" id="IPR019554">
    <property type="entry name" value="Soluble_ligand-bd"/>
</dbReference>
<evidence type="ECO:0000256" key="2">
    <source>
        <dbReference type="SAM" id="SignalP"/>
    </source>
</evidence>
<dbReference type="Pfam" id="PF02563">
    <property type="entry name" value="Poly_export"/>
    <property type="match status" value="1"/>
</dbReference>
<accession>A0A2G1UP31</accession>
<keyword evidence="1 2" id="KW-0732">Signal</keyword>
<keyword evidence="6" id="KW-1185">Reference proteome</keyword>
<evidence type="ECO:0000259" key="4">
    <source>
        <dbReference type="Pfam" id="PF10531"/>
    </source>
</evidence>
<dbReference type="Gene3D" id="3.30.1950.10">
    <property type="entry name" value="wza like domain"/>
    <property type="match status" value="1"/>
</dbReference>
<dbReference type="PANTHER" id="PTHR33619">
    <property type="entry name" value="POLYSACCHARIDE EXPORT PROTEIN GFCE-RELATED"/>
    <property type="match status" value="1"/>
</dbReference>
<sequence length="214" mass="22866">MSRMYTFLGLIFTLLAVAMSSGCAAPSASSPDKIRQALNVDNSRSVDQYVLGATDVVRVSVWRNDDLSISVPVRPDGKISVPLVGDVQAAGKTPEGLANDIEERLSAYIRQPQVSVVVTSMGSHEFSDRVRITGAVTQPMSVPHRAGMTVLDVVLEAGGATPFAALNNAMLYRVNGNDVVAIPVRLGDILSRGDIKTNYAIRPGDILSVPERVF</sequence>
<reference evidence="5 6" key="1">
    <citation type="submission" date="2017-09" db="EMBL/GenBank/DDBJ databases">
        <title>The draft genome sequences of Marinobacter sp. PWS21.</title>
        <authorList>
            <person name="Cao J."/>
        </authorList>
    </citation>
    <scope>NUCLEOTIDE SEQUENCE [LARGE SCALE GENOMIC DNA]</scope>
    <source>
        <strain evidence="5 6">PWS21</strain>
    </source>
</reference>
<dbReference type="InterPro" id="IPR049712">
    <property type="entry name" value="Poly_export"/>
</dbReference>
<evidence type="ECO:0000259" key="3">
    <source>
        <dbReference type="Pfam" id="PF02563"/>
    </source>
</evidence>
<dbReference type="InterPro" id="IPR003715">
    <property type="entry name" value="Poly_export_N"/>
</dbReference>
<dbReference type="RefSeq" id="WP_099613389.1">
    <property type="nucleotide sequence ID" value="NZ_KZ319368.1"/>
</dbReference>
<feature type="chain" id="PRO_5013753534" evidence="2">
    <location>
        <begin position="25"/>
        <end position="214"/>
    </location>
</feature>
<dbReference type="NCBIfam" id="TIGR03027">
    <property type="entry name" value="pepcterm_export"/>
    <property type="match status" value="1"/>
</dbReference>
<feature type="domain" description="Polysaccharide export protein N-terminal" evidence="3">
    <location>
        <begin position="45"/>
        <end position="118"/>
    </location>
</feature>
<dbReference type="Proteomes" id="UP000231409">
    <property type="component" value="Unassembled WGS sequence"/>
</dbReference>
<dbReference type="PANTHER" id="PTHR33619:SF3">
    <property type="entry name" value="POLYSACCHARIDE EXPORT PROTEIN GFCE-RELATED"/>
    <property type="match status" value="1"/>
</dbReference>
<comment type="caution">
    <text evidence="5">The sequence shown here is derived from an EMBL/GenBank/DDBJ whole genome shotgun (WGS) entry which is preliminary data.</text>
</comment>
<dbReference type="Gene3D" id="3.10.560.10">
    <property type="entry name" value="Outer membrane lipoprotein wza domain like"/>
    <property type="match status" value="1"/>
</dbReference>
<feature type="domain" description="Soluble ligand binding" evidence="4">
    <location>
        <begin position="129"/>
        <end position="177"/>
    </location>
</feature>
<evidence type="ECO:0000313" key="6">
    <source>
        <dbReference type="Proteomes" id="UP000231409"/>
    </source>
</evidence>
<evidence type="ECO:0000256" key="1">
    <source>
        <dbReference type="ARBA" id="ARBA00022729"/>
    </source>
</evidence>
<dbReference type="InterPro" id="IPR017477">
    <property type="entry name" value="PEP-CTERM_polysacc_export"/>
</dbReference>
<dbReference type="EMBL" id="NTFH01000004">
    <property type="protein sequence ID" value="PHQ16223.1"/>
    <property type="molecule type" value="Genomic_DNA"/>
</dbReference>
<name>A0A2G1UP31_9GAMM</name>
<dbReference type="PROSITE" id="PS51257">
    <property type="entry name" value="PROKAR_LIPOPROTEIN"/>
    <property type="match status" value="1"/>
</dbReference>
<dbReference type="GO" id="GO:0015159">
    <property type="term" value="F:polysaccharide transmembrane transporter activity"/>
    <property type="evidence" value="ECO:0007669"/>
    <property type="project" value="InterPro"/>
</dbReference>